<keyword evidence="10" id="KW-1185">Reference proteome</keyword>
<dbReference type="GO" id="GO:0035226">
    <property type="term" value="F:glutamate-cysteine ligase catalytic subunit binding"/>
    <property type="evidence" value="ECO:0007669"/>
    <property type="project" value="InterPro"/>
</dbReference>
<gene>
    <name evidence="9" type="ORF">MELIAE_LOCUS3514</name>
</gene>
<dbReference type="EMBL" id="OV121133">
    <property type="protein sequence ID" value="CAH0550773.1"/>
    <property type="molecule type" value="Genomic_DNA"/>
</dbReference>
<name>A0A9P0FE91_BRAAE</name>
<dbReference type="InterPro" id="IPR032963">
    <property type="entry name" value="Gclm"/>
</dbReference>
<evidence type="ECO:0000256" key="8">
    <source>
        <dbReference type="ARBA" id="ARBA00032926"/>
    </source>
</evidence>
<dbReference type="SUPFAM" id="SSF51430">
    <property type="entry name" value="NAD(P)-linked oxidoreductase"/>
    <property type="match status" value="1"/>
</dbReference>
<evidence type="ECO:0000256" key="6">
    <source>
        <dbReference type="ARBA" id="ARBA00031154"/>
    </source>
</evidence>
<dbReference type="InterPro" id="IPR036812">
    <property type="entry name" value="NAD(P)_OxRdtase_dom_sf"/>
</dbReference>
<evidence type="ECO:0000256" key="4">
    <source>
        <dbReference type="ARBA" id="ARBA00022684"/>
    </source>
</evidence>
<reference evidence="9" key="1">
    <citation type="submission" date="2021-12" db="EMBL/GenBank/DDBJ databases">
        <authorList>
            <person name="King R."/>
        </authorList>
    </citation>
    <scope>NUCLEOTIDE SEQUENCE</scope>
</reference>
<evidence type="ECO:0000313" key="9">
    <source>
        <dbReference type="EMBL" id="CAH0550773.1"/>
    </source>
</evidence>
<comment type="subunit">
    <text evidence="3">Heterodimer of a catalytic heavy chain and a regulatory light chain.</text>
</comment>
<dbReference type="OrthoDB" id="5596051at2759"/>
<comment type="pathway">
    <text evidence="1">Sulfur metabolism; glutathione biosynthesis; glutathione from L-cysteine and L-glutamate: step 1/2.</text>
</comment>
<dbReference type="PANTHER" id="PTHR13295">
    <property type="entry name" value="GLUTAMATE CYSTEINE LIGASE REGULATORY SUBUNIT"/>
    <property type="match status" value="1"/>
</dbReference>
<dbReference type="Proteomes" id="UP001154078">
    <property type="component" value="Chromosome 2"/>
</dbReference>
<keyword evidence="4" id="KW-0317">Glutathione biosynthesis</keyword>
<evidence type="ECO:0000313" key="10">
    <source>
        <dbReference type="Proteomes" id="UP001154078"/>
    </source>
</evidence>
<protein>
    <recommendedName>
        <fullName evidence="7">GCS light chain</fullName>
    </recommendedName>
    <alternativeName>
        <fullName evidence="5">Gamma-ECS regulatory subunit</fullName>
    </alternativeName>
    <alternativeName>
        <fullName evidence="8">Gamma-glutamylcysteine synthetase regulatory subunit</fullName>
    </alternativeName>
    <alternativeName>
        <fullName evidence="6">Glutamate--cysteine ligase modifier subunit</fullName>
    </alternativeName>
</protein>
<evidence type="ECO:0000256" key="3">
    <source>
        <dbReference type="ARBA" id="ARBA00011532"/>
    </source>
</evidence>
<evidence type="ECO:0000256" key="2">
    <source>
        <dbReference type="ARBA" id="ARBA00008612"/>
    </source>
</evidence>
<dbReference type="GO" id="GO:0006750">
    <property type="term" value="P:glutathione biosynthetic process"/>
    <property type="evidence" value="ECO:0007669"/>
    <property type="project" value="UniProtKB-KW"/>
</dbReference>
<dbReference type="GO" id="GO:0030234">
    <property type="term" value="F:enzyme regulator activity"/>
    <property type="evidence" value="ECO:0007669"/>
    <property type="project" value="TreeGrafter"/>
</dbReference>
<dbReference type="PANTHER" id="PTHR13295:SF4">
    <property type="entry name" value="GLUTAMATE--CYSTEINE LIGASE REGULATORY SUBUNIT"/>
    <property type="match status" value="1"/>
</dbReference>
<evidence type="ECO:0000256" key="7">
    <source>
        <dbReference type="ARBA" id="ARBA00031732"/>
    </source>
</evidence>
<comment type="similarity">
    <text evidence="2">Belongs to the aldo/keto reductase family. Glutamate--cysteine ligase light chain subfamily.</text>
</comment>
<dbReference type="Gene3D" id="3.20.20.100">
    <property type="entry name" value="NADP-dependent oxidoreductase domain"/>
    <property type="match status" value="1"/>
</dbReference>
<dbReference type="AlphaFoldDB" id="A0A9P0FE91"/>
<organism evidence="9 10">
    <name type="scientific">Brassicogethes aeneus</name>
    <name type="common">Rape pollen beetle</name>
    <name type="synonym">Meligethes aeneus</name>
    <dbReference type="NCBI Taxonomy" id="1431903"/>
    <lineage>
        <taxon>Eukaryota</taxon>
        <taxon>Metazoa</taxon>
        <taxon>Ecdysozoa</taxon>
        <taxon>Arthropoda</taxon>
        <taxon>Hexapoda</taxon>
        <taxon>Insecta</taxon>
        <taxon>Pterygota</taxon>
        <taxon>Neoptera</taxon>
        <taxon>Endopterygota</taxon>
        <taxon>Coleoptera</taxon>
        <taxon>Polyphaga</taxon>
        <taxon>Cucujiformia</taxon>
        <taxon>Nitidulidae</taxon>
        <taxon>Meligethinae</taxon>
        <taxon>Brassicogethes</taxon>
    </lineage>
</organism>
<proteinExistence type="inferred from homology"/>
<evidence type="ECO:0000256" key="5">
    <source>
        <dbReference type="ARBA" id="ARBA00030406"/>
    </source>
</evidence>
<sequence length="252" mass="28143">MAGSNLEDLEKVIISTGNMLSLNDITKKPGQNPTEELIEAINITIKEFQNGSPLKPQPDHLLVITRPNDDLLIKMAEHDSSELKIGLKIFVTNNNQQLVIQAIEKAFITLNVGCVDDVIVAFKVKDNLDLIKSIWSILENYIKSEKIKQIGLADVEETTFRTIYEWATVKPSIIQINLATCCVVPPTLQAFCKENEVKLLTHSDPSDILPVGLIQNIFGKPLVLQWATRFLAHIKCRGVLATKGYLLSLDRD</sequence>
<evidence type="ECO:0000256" key="1">
    <source>
        <dbReference type="ARBA" id="ARBA00005006"/>
    </source>
</evidence>
<dbReference type="GO" id="GO:0017109">
    <property type="term" value="C:glutamate-cysteine ligase complex"/>
    <property type="evidence" value="ECO:0007669"/>
    <property type="project" value="TreeGrafter"/>
</dbReference>
<accession>A0A9P0FE91</accession>